<feature type="transmembrane region" description="Helical" evidence="8">
    <location>
        <begin position="480"/>
        <end position="500"/>
    </location>
</feature>
<dbReference type="GO" id="GO:0005886">
    <property type="term" value="C:plasma membrane"/>
    <property type="evidence" value="ECO:0007669"/>
    <property type="project" value="UniProtKB-SubCell"/>
</dbReference>
<sequence>MTIFKIIFRKMLSNRWLTGSLFLGLLITVSLVSSIPTYTSSVMQKLLLGDLENYQLENNSYPTTFSYSVNFSKDEEIDRLTVLDTVEEVNSDLIGNTEVPTVTDLSILSTTPMKVTSELEAQSTQELSGRIVSFTSIEDHITITDGKLPSKTIVEGVYETLVTEKALLDRDMVIGTTFTIGEGDSKIQVKPVGTFIAKNTSEPYWVLPPDSYSKDFIVFEELFKNELIENNKNLLETGKFVTVFDYTEMKIESIPGLLGLDRKVNAEVSSLMETIILVDFPIQDVLKTFETRSDQLKTMLWSLNVPVLVMLGIYLYMVSRLIINRQLNEIAVFTSRGAKRAQILLIYFTEIAILGIVALAIGPYLGLLLCNILGGTNGFLEFVQRTALPTEILPESYLYALFAVLASILMIMIPVYFASNQSIVNHKQNLANSVNHYKWYSIIFDLTLIGVSIYGLYSFQKQRDNTSLTMADGEMYIDPILFFLPAIFIIGFGLFILRIYPLVLKLIYKIGERFWSISLYSTFLQVSRSAKQYQFLMLFLIMTIGIGVYSASAARTINNNLVEQIRYQNGADITLDVRWETNEATTSAYAPDTPSGEEEDTDTNSKEVVYTEPPFEPILELEDVENATRVFTMDNVNVEGKGKSIFSAELMAIEPKKFGQTAWFKPTLLPHHWYEYLNLIASEPSAALISKSVSTSLGVKEGDYITLQWDGSDSAEFVVYGIVDYWPSFNPLEIKEDNANPTLIVTNLSYVQNLMGLEPYQAWLKVKPNSTRNSLYESIKKEQIPVMNMVDVQPQIIELKNSAFLLGLNGTLTLGFIISIFVTFIGFLLYWILTIKSRTLQYGVYRAMGIPMPKLIGILIWEQVMTSGIACFLGVIIGGVTSKLFVPLFQLTFNPQTMVPPFVVVFDSSDEMKIYLFVTFMFVVGLSILVVLLRKIKIHQAIKLGED</sequence>
<gene>
    <name evidence="10" type="ORF">GH741_07385</name>
</gene>
<dbReference type="GO" id="GO:0022857">
    <property type="term" value="F:transmembrane transporter activity"/>
    <property type="evidence" value="ECO:0007669"/>
    <property type="project" value="TreeGrafter"/>
</dbReference>
<keyword evidence="5 8" id="KW-0472">Membrane</keyword>
<evidence type="ECO:0000259" key="9">
    <source>
        <dbReference type="Pfam" id="PF02687"/>
    </source>
</evidence>
<keyword evidence="11" id="KW-1185">Reference proteome</keyword>
<name>A0A6A8DDA2_9BACI</name>
<evidence type="ECO:0000256" key="3">
    <source>
        <dbReference type="ARBA" id="ARBA00022692"/>
    </source>
</evidence>
<dbReference type="InterPro" id="IPR003838">
    <property type="entry name" value="ABC3_permease_C"/>
</dbReference>
<feature type="transmembrane region" description="Helical" evidence="8">
    <location>
        <begin position="812"/>
        <end position="834"/>
    </location>
</feature>
<comment type="caution">
    <text evidence="10">The sequence shown here is derived from an EMBL/GenBank/DDBJ whole genome shotgun (WGS) entry which is preliminary data.</text>
</comment>
<feature type="domain" description="ABC3 transporter permease C-terminal" evidence="9">
    <location>
        <begin position="308"/>
        <end position="422"/>
    </location>
</feature>
<accession>A0A6A8DDA2</accession>
<comment type="similarity">
    <text evidence="6">Belongs to the ABC-4 integral membrane protein family.</text>
</comment>
<dbReference type="EMBL" id="WJNG01000005">
    <property type="protein sequence ID" value="MRH42506.1"/>
    <property type="molecule type" value="Genomic_DNA"/>
</dbReference>
<dbReference type="InterPro" id="IPR050250">
    <property type="entry name" value="Macrolide_Exporter_MacB"/>
</dbReference>
<feature type="transmembrane region" description="Helical" evidence="8">
    <location>
        <begin position="344"/>
        <end position="365"/>
    </location>
</feature>
<reference evidence="10" key="1">
    <citation type="submission" date="2019-11" db="EMBL/GenBank/DDBJ databases">
        <authorList>
            <person name="Li J."/>
        </authorList>
    </citation>
    <scope>NUCLEOTIDE SEQUENCE</scope>
    <source>
        <strain evidence="10">B6B</strain>
    </source>
</reference>
<feature type="transmembrane region" description="Helical" evidence="8">
    <location>
        <begin position="914"/>
        <end position="933"/>
    </location>
</feature>
<keyword evidence="3 8" id="KW-0812">Transmembrane</keyword>
<dbReference type="Pfam" id="PF02687">
    <property type="entry name" value="FtsX"/>
    <property type="match status" value="2"/>
</dbReference>
<organism evidence="10 11">
    <name type="scientific">Aquibacillus halophilus</name>
    <dbReference type="NCBI Taxonomy" id="930132"/>
    <lineage>
        <taxon>Bacteria</taxon>
        <taxon>Bacillati</taxon>
        <taxon>Bacillota</taxon>
        <taxon>Bacilli</taxon>
        <taxon>Bacillales</taxon>
        <taxon>Bacillaceae</taxon>
        <taxon>Aquibacillus</taxon>
    </lineage>
</organism>
<dbReference type="PANTHER" id="PTHR30572:SF4">
    <property type="entry name" value="ABC TRANSPORTER PERMEASE YTRF"/>
    <property type="match status" value="1"/>
</dbReference>
<evidence type="ECO:0000313" key="11">
    <source>
        <dbReference type="Proteomes" id="UP000799092"/>
    </source>
</evidence>
<keyword evidence="2" id="KW-1003">Cell membrane</keyword>
<feature type="transmembrane region" description="Helical" evidence="8">
    <location>
        <begin position="535"/>
        <end position="554"/>
    </location>
</feature>
<evidence type="ECO:0000256" key="5">
    <source>
        <dbReference type="ARBA" id="ARBA00023136"/>
    </source>
</evidence>
<evidence type="ECO:0000256" key="8">
    <source>
        <dbReference type="SAM" id="Phobius"/>
    </source>
</evidence>
<feature type="transmembrane region" description="Helical" evidence="8">
    <location>
        <begin position="855"/>
        <end position="880"/>
    </location>
</feature>
<protein>
    <submittedName>
        <fullName evidence="10">FtsX-like permease family protein</fullName>
    </submittedName>
</protein>
<feature type="transmembrane region" description="Helical" evidence="8">
    <location>
        <begin position="299"/>
        <end position="323"/>
    </location>
</feature>
<dbReference type="PANTHER" id="PTHR30572">
    <property type="entry name" value="MEMBRANE COMPONENT OF TRANSPORTER-RELATED"/>
    <property type="match status" value="1"/>
</dbReference>
<evidence type="ECO:0000256" key="4">
    <source>
        <dbReference type="ARBA" id="ARBA00022989"/>
    </source>
</evidence>
<keyword evidence="4 8" id="KW-1133">Transmembrane helix</keyword>
<feature type="transmembrane region" description="Helical" evidence="8">
    <location>
        <begin position="397"/>
        <end position="418"/>
    </location>
</feature>
<feature type="transmembrane region" description="Helical" evidence="8">
    <location>
        <begin position="439"/>
        <end position="460"/>
    </location>
</feature>
<dbReference type="RefSeq" id="WP_153736147.1">
    <property type="nucleotide sequence ID" value="NZ_WJNG01000005.1"/>
</dbReference>
<evidence type="ECO:0000256" key="7">
    <source>
        <dbReference type="SAM" id="MobiDB-lite"/>
    </source>
</evidence>
<dbReference type="AlphaFoldDB" id="A0A6A8DDA2"/>
<evidence type="ECO:0000256" key="6">
    <source>
        <dbReference type="ARBA" id="ARBA00038076"/>
    </source>
</evidence>
<dbReference type="OrthoDB" id="51951at2"/>
<dbReference type="Proteomes" id="UP000799092">
    <property type="component" value="Unassembled WGS sequence"/>
</dbReference>
<feature type="region of interest" description="Disordered" evidence="7">
    <location>
        <begin position="586"/>
        <end position="605"/>
    </location>
</feature>
<evidence type="ECO:0000256" key="2">
    <source>
        <dbReference type="ARBA" id="ARBA00022475"/>
    </source>
</evidence>
<proteinExistence type="inferred from homology"/>
<feature type="domain" description="ABC3 transporter permease C-terminal" evidence="9">
    <location>
        <begin position="816"/>
        <end position="937"/>
    </location>
</feature>
<evidence type="ECO:0000313" key="10">
    <source>
        <dbReference type="EMBL" id="MRH42506.1"/>
    </source>
</evidence>
<comment type="subcellular location">
    <subcellularLocation>
        <location evidence="1">Cell membrane</location>
        <topology evidence="1">Multi-pass membrane protein</topology>
    </subcellularLocation>
</comment>
<evidence type="ECO:0000256" key="1">
    <source>
        <dbReference type="ARBA" id="ARBA00004651"/>
    </source>
</evidence>